<dbReference type="InterPro" id="IPR004101">
    <property type="entry name" value="Mur_ligase_C"/>
</dbReference>
<dbReference type="eggNOG" id="COG0285">
    <property type="taxonomic scope" value="Bacteria"/>
</dbReference>
<dbReference type="Gene3D" id="3.90.190.20">
    <property type="entry name" value="Mur ligase, C-terminal domain"/>
    <property type="match status" value="1"/>
</dbReference>
<comment type="pathway">
    <text evidence="3">Cofactor biosynthesis; tetrahydrofolylpolyglutamate biosynthesis.</text>
</comment>
<evidence type="ECO:0000259" key="22">
    <source>
        <dbReference type="Pfam" id="PF02875"/>
    </source>
</evidence>
<dbReference type="SUPFAM" id="SSF53244">
    <property type="entry name" value="MurD-like peptide ligases, peptide-binding domain"/>
    <property type="match status" value="1"/>
</dbReference>
<evidence type="ECO:0000256" key="2">
    <source>
        <dbReference type="ARBA" id="ARBA00004799"/>
    </source>
</evidence>
<evidence type="ECO:0000256" key="4">
    <source>
        <dbReference type="ARBA" id="ARBA00008276"/>
    </source>
</evidence>
<evidence type="ECO:0000256" key="5">
    <source>
        <dbReference type="ARBA" id="ARBA00013023"/>
    </source>
</evidence>
<comment type="catalytic activity">
    <reaction evidence="18">
        <text>10-formyltetrahydrofolyl-(gamma-L-Glu)(n) + L-glutamate + ATP = 10-formyltetrahydrofolyl-(gamma-L-Glu)(n+1) + ADP + phosphate + H(+)</text>
        <dbReference type="Rhea" id="RHEA:51904"/>
        <dbReference type="Rhea" id="RHEA-COMP:13088"/>
        <dbReference type="Rhea" id="RHEA-COMP:14300"/>
        <dbReference type="ChEBI" id="CHEBI:15378"/>
        <dbReference type="ChEBI" id="CHEBI:29985"/>
        <dbReference type="ChEBI" id="CHEBI:30616"/>
        <dbReference type="ChEBI" id="CHEBI:43474"/>
        <dbReference type="ChEBI" id="CHEBI:134413"/>
        <dbReference type="ChEBI" id="CHEBI:456216"/>
        <dbReference type="EC" id="6.3.2.17"/>
    </reaction>
</comment>
<comment type="similarity">
    <text evidence="4 21">Belongs to the folylpolyglutamate synthase family.</text>
</comment>
<protein>
    <recommendedName>
        <fullName evidence="7">Dihydrofolate synthase/folylpolyglutamate synthase</fullName>
        <ecNumber evidence="5">6.3.2.12</ecNumber>
        <ecNumber evidence="6">6.3.2.17</ecNumber>
    </recommendedName>
    <alternativeName>
        <fullName evidence="16">Folylpoly-gamma-glutamate synthetase-dihydrofolate synthetase</fullName>
    </alternativeName>
    <alternativeName>
        <fullName evidence="14">Folylpolyglutamate synthetase</fullName>
    </alternativeName>
    <alternativeName>
        <fullName evidence="15">Tetrahydrofolylpolyglutamate synthase</fullName>
    </alternativeName>
</protein>
<comment type="catalytic activity">
    <reaction evidence="19">
        <text>(6R)-5,10-methylenetetrahydrofolyl-(gamma-L-Glu)(n) + L-glutamate + ATP = (6R)-5,10-methylenetetrahydrofolyl-(gamma-L-Glu)(n+1) + ADP + phosphate + H(+)</text>
        <dbReference type="Rhea" id="RHEA:51912"/>
        <dbReference type="Rhea" id="RHEA-COMP:13257"/>
        <dbReference type="Rhea" id="RHEA-COMP:13258"/>
        <dbReference type="ChEBI" id="CHEBI:15378"/>
        <dbReference type="ChEBI" id="CHEBI:29985"/>
        <dbReference type="ChEBI" id="CHEBI:30616"/>
        <dbReference type="ChEBI" id="CHEBI:43474"/>
        <dbReference type="ChEBI" id="CHEBI:136572"/>
        <dbReference type="ChEBI" id="CHEBI:456216"/>
        <dbReference type="EC" id="6.3.2.17"/>
    </reaction>
</comment>
<accession>Q30WU4</accession>
<evidence type="ECO:0000256" key="9">
    <source>
        <dbReference type="ARBA" id="ARBA00022723"/>
    </source>
</evidence>
<name>Q30WU4_OLEA2</name>
<sequence length="435" mass="45969">MNDNAADFDTTMPQGPFTSYADVLAHLDNLGLFHMELDLARIKRVLEELELTRPEYPVVQVVGTNGKGSTATFMASIATGAGFSTGLFISPHFITPRERVLVDGEMLPEEDWLVLANDIMAAGGEVLTYFEFLTVLAALAFADYEVDLAVFEAGLGGTYDATTAIAADTVVFTPVALDHQQILGDTVEKIAADKAGAIRSNVPVVSARQTDAVLEILKNASNTAGAPFTVAAGPDSLPEEARPVLNGVHQLHNAALAVAALQTVMDEKALPRPTLIPWSDVVTLGIADAWIAGRMQHIAPAPDHPALILDGGHNLHGLRALQAALAAENIRPAAIIFGAMKDKNLEGIPDLLSALTDGPVLLPALTQNSRAATPQELAVRLGGAPDGPTETIPCASVREALDKAAAYAAENPVLICGSLYLLADFFTLHPEYLRP</sequence>
<dbReference type="EC" id="6.3.2.12" evidence="5"/>
<dbReference type="NCBIfam" id="TIGR01499">
    <property type="entry name" value="folC"/>
    <property type="match status" value="1"/>
</dbReference>
<evidence type="ECO:0000256" key="10">
    <source>
        <dbReference type="ARBA" id="ARBA00022741"/>
    </source>
</evidence>
<dbReference type="InterPro" id="IPR036615">
    <property type="entry name" value="Mur_ligase_C_dom_sf"/>
</dbReference>
<keyword evidence="24" id="KW-1185">Reference proteome</keyword>
<keyword evidence="9" id="KW-0479">Metal-binding</keyword>
<evidence type="ECO:0000256" key="21">
    <source>
        <dbReference type="PIRNR" id="PIRNR001563"/>
    </source>
</evidence>
<dbReference type="GO" id="GO:0046654">
    <property type="term" value="P:tetrahydrofolate biosynthetic process"/>
    <property type="evidence" value="ECO:0007669"/>
    <property type="project" value="UniProtKB-UniPathway"/>
</dbReference>
<reference evidence="23 24" key="1">
    <citation type="journal article" date="2011" name="J. Bacteriol.">
        <title>Complete genome sequence and updated annotation of Desulfovibrio alaskensis G20.</title>
        <authorList>
            <person name="Hauser L.J."/>
            <person name="Land M.L."/>
            <person name="Brown S.D."/>
            <person name="Larimer F."/>
            <person name="Keller K.L."/>
            <person name="Rapp-Giles B.J."/>
            <person name="Price M.N."/>
            <person name="Lin M."/>
            <person name="Bruce D.C."/>
            <person name="Detter J.C."/>
            <person name="Tapia R."/>
            <person name="Han C.S."/>
            <person name="Goodwin L.A."/>
            <person name="Cheng J.F."/>
            <person name="Pitluck S."/>
            <person name="Copeland A."/>
            <person name="Lucas S."/>
            <person name="Nolan M."/>
            <person name="Lapidus A.L."/>
            <person name="Palumbo A.V."/>
            <person name="Wall J.D."/>
        </authorList>
    </citation>
    <scope>NUCLEOTIDE SEQUENCE [LARGE SCALE GENOMIC DNA]</scope>
    <source>
        <strain evidence="24">ATCC BAA 1058 / DSM 17464 / G20</strain>
    </source>
</reference>
<dbReference type="KEGG" id="dde:Dde_3058"/>
<evidence type="ECO:0000256" key="8">
    <source>
        <dbReference type="ARBA" id="ARBA00022598"/>
    </source>
</evidence>
<evidence type="ECO:0000256" key="3">
    <source>
        <dbReference type="ARBA" id="ARBA00005150"/>
    </source>
</evidence>
<dbReference type="GO" id="GO:0004326">
    <property type="term" value="F:tetrahydrofolylpolyglutamate synthase activity"/>
    <property type="evidence" value="ECO:0007669"/>
    <property type="project" value="UniProtKB-EC"/>
</dbReference>
<comment type="catalytic activity">
    <reaction evidence="20">
        <text>7,8-dihydropteroate + L-glutamate + ATP = 7,8-dihydrofolate + ADP + phosphate + H(+)</text>
        <dbReference type="Rhea" id="RHEA:23584"/>
        <dbReference type="ChEBI" id="CHEBI:15378"/>
        <dbReference type="ChEBI" id="CHEBI:17839"/>
        <dbReference type="ChEBI" id="CHEBI:29985"/>
        <dbReference type="ChEBI" id="CHEBI:30616"/>
        <dbReference type="ChEBI" id="CHEBI:43474"/>
        <dbReference type="ChEBI" id="CHEBI:57451"/>
        <dbReference type="ChEBI" id="CHEBI:456216"/>
        <dbReference type="EC" id="6.3.2.12"/>
    </reaction>
</comment>
<keyword evidence="8 21" id="KW-0436">Ligase</keyword>
<comment type="pathway">
    <text evidence="2">Cofactor biosynthesis; tetrahydrofolate biosynthesis; 7,8-dihydrofolate from 2-amino-4-hydroxy-6-hydroxymethyl-7,8-dihydropteridine diphosphate and 4-aminobenzoate: step 2/2.</text>
</comment>
<evidence type="ECO:0000256" key="13">
    <source>
        <dbReference type="ARBA" id="ARBA00022909"/>
    </source>
</evidence>
<keyword evidence="10 21" id="KW-0547">Nucleotide-binding</keyword>
<evidence type="ECO:0000256" key="12">
    <source>
        <dbReference type="ARBA" id="ARBA00022842"/>
    </source>
</evidence>
<dbReference type="STRING" id="207559.Dde_3058"/>
<evidence type="ECO:0000256" key="19">
    <source>
        <dbReference type="ARBA" id="ARBA00049035"/>
    </source>
</evidence>
<comment type="function">
    <text evidence="1">Functions in two distinct reactions of the de novo folate biosynthetic pathway. Catalyzes the addition of a glutamate residue to dihydropteroate (7,8-dihydropteroate or H2Pte) to form dihydrofolate (7,8-dihydrofolate monoglutamate or H2Pte-Glu). Also catalyzes successive additions of L-glutamate to tetrahydrofolate or 10-formyltetrahydrofolate or 5,10-methylenetetrahydrofolate, leading to folylpolyglutamate derivatives.</text>
</comment>
<evidence type="ECO:0000256" key="18">
    <source>
        <dbReference type="ARBA" id="ARBA00047808"/>
    </source>
</evidence>
<evidence type="ECO:0000256" key="20">
    <source>
        <dbReference type="ARBA" id="ARBA00049161"/>
    </source>
</evidence>
<comment type="catalytic activity">
    <reaction evidence="17">
        <text>(6S)-5,6,7,8-tetrahydrofolyl-(gamma-L-Glu)(n) + L-glutamate + ATP = (6S)-5,6,7,8-tetrahydrofolyl-(gamma-L-Glu)(n+1) + ADP + phosphate + H(+)</text>
        <dbReference type="Rhea" id="RHEA:10580"/>
        <dbReference type="Rhea" id="RHEA-COMP:14738"/>
        <dbReference type="Rhea" id="RHEA-COMP:14740"/>
        <dbReference type="ChEBI" id="CHEBI:15378"/>
        <dbReference type="ChEBI" id="CHEBI:29985"/>
        <dbReference type="ChEBI" id="CHEBI:30616"/>
        <dbReference type="ChEBI" id="CHEBI:43474"/>
        <dbReference type="ChEBI" id="CHEBI:141005"/>
        <dbReference type="ChEBI" id="CHEBI:456216"/>
        <dbReference type="EC" id="6.3.2.17"/>
    </reaction>
</comment>
<dbReference type="PANTHER" id="PTHR11136:SF0">
    <property type="entry name" value="DIHYDROFOLATE SYNTHETASE-RELATED"/>
    <property type="match status" value="1"/>
</dbReference>
<evidence type="ECO:0000256" key="1">
    <source>
        <dbReference type="ARBA" id="ARBA00002714"/>
    </source>
</evidence>
<dbReference type="GO" id="GO:0046656">
    <property type="term" value="P:folic acid biosynthetic process"/>
    <property type="evidence" value="ECO:0007669"/>
    <property type="project" value="UniProtKB-KW"/>
</dbReference>
<evidence type="ECO:0000256" key="6">
    <source>
        <dbReference type="ARBA" id="ARBA00013025"/>
    </source>
</evidence>
<keyword evidence="13" id="KW-0289">Folate biosynthesis</keyword>
<dbReference type="HOGENOM" id="CLU_015869_1_1_7"/>
<evidence type="ECO:0000256" key="15">
    <source>
        <dbReference type="ARBA" id="ARBA00030592"/>
    </source>
</evidence>
<dbReference type="GO" id="GO:0008841">
    <property type="term" value="F:dihydrofolate synthase activity"/>
    <property type="evidence" value="ECO:0007669"/>
    <property type="project" value="UniProtKB-EC"/>
</dbReference>
<dbReference type="PIRSF" id="PIRSF001563">
    <property type="entry name" value="Folylpolyglu_synth"/>
    <property type="match status" value="1"/>
</dbReference>
<feature type="domain" description="Mur ligase C-terminal" evidence="22">
    <location>
        <begin position="293"/>
        <end position="418"/>
    </location>
</feature>
<dbReference type="Gene3D" id="3.40.1190.10">
    <property type="entry name" value="Mur-like, catalytic domain"/>
    <property type="match status" value="1"/>
</dbReference>
<dbReference type="AlphaFoldDB" id="Q30WU4"/>
<dbReference type="Proteomes" id="UP000002710">
    <property type="component" value="Chromosome"/>
</dbReference>
<organism evidence="23 24">
    <name type="scientific">Oleidesulfovibrio alaskensis (strain ATCC BAA-1058 / DSM 17464 / G20)</name>
    <name type="common">Desulfovibrio alaskensis</name>
    <dbReference type="NCBI Taxonomy" id="207559"/>
    <lineage>
        <taxon>Bacteria</taxon>
        <taxon>Pseudomonadati</taxon>
        <taxon>Thermodesulfobacteriota</taxon>
        <taxon>Desulfovibrionia</taxon>
        <taxon>Desulfovibrionales</taxon>
        <taxon>Desulfovibrionaceae</taxon>
        <taxon>Oleidesulfovibrio</taxon>
    </lineage>
</organism>
<dbReference type="InterPro" id="IPR036565">
    <property type="entry name" value="Mur-like_cat_sf"/>
</dbReference>
<dbReference type="Pfam" id="PF02875">
    <property type="entry name" value="Mur_ligase_C"/>
    <property type="match status" value="1"/>
</dbReference>
<dbReference type="InterPro" id="IPR001645">
    <property type="entry name" value="Folylpolyglutamate_synth"/>
</dbReference>
<evidence type="ECO:0000256" key="16">
    <source>
        <dbReference type="ARBA" id="ARBA00032510"/>
    </source>
</evidence>
<dbReference type="SUPFAM" id="SSF53623">
    <property type="entry name" value="MurD-like peptide ligases, catalytic domain"/>
    <property type="match status" value="1"/>
</dbReference>
<evidence type="ECO:0000256" key="17">
    <source>
        <dbReference type="ARBA" id="ARBA00047493"/>
    </source>
</evidence>
<evidence type="ECO:0000313" key="23">
    <source>
        <dbReference type="EMBL" id="ABB39852.1"/>
    </source>
</evidence>
<evidence type="ECO:0000313" key="24">
    <source>
        <dbReference type="Proteomes" id="UP000002710"/>
    </source>
</evidence>
<evidence type="ECO:0000256" key="11">
    <source>
        <dbReference type="ARBA" id="ARBA00022840"/>
    </source>
</evidence>
<evidence type="ECO:0000256" key="14">
    <source>
        <dbReference type="ARBA" id="ARBA00030048"/>
    </source>
</evidence>
<dbReference type="EC" id="6.3.2.17" evidence="6"/>
<dbReference type="GO" id="GO:0005737">
    <property type="term" value="C:cytoplasm"/>
    <property type="evidence" value="ECO:0007669"/>
    <property type="project" value="TreeGrafter"/>
</dbReference>
<dbReference type="EMBL" id="CP000112">
    <property type="protein sequence ID" value="ABB39852.1"/>
    <property type="molecule type" value="Genomic_DNA"/>
</dbReference>
<proteinExistence type="inferred from homology"/>
<dbReference type="RefSeq" id="WP_011368818.1">
    <property type="nucleotide sequence ID" value="NC_007519.1"/>
</dbReference>
<dbReference type="UniPathway" id="UPA00077">
    <property type="reaction ID" value="UER00157"/>
</dbReference>
<keyword evidence="11 21" id="KW-0067">ATP-binding</keyword>
<dbReference type="PANTHER" id="PTHR11136">
    <property type="entry name" value="FOLYLPOLYGLUTAMATE SYNTHASE-RELATED"/>
    <property type="match status" value="1"/>
</dbReference>
<evidence type="ECO:0000256" key="7">
    <source>
        <dbReference type="ARBA" id="ARBA00019357"/>
    </source>
</evidence>
<dbReference type="GO" id="GO:0046872">
    <property type="term" value="F:metal ion binding"/>
    <property type="evidence" value="ECO:0007669"/>
    <property type="project" value="UniProtKB-KW"/>
</dbReference>
<gene>
    <name evidence="23" type="ordered locus">Dde_3058</name>
</gene>
<keyword evidence="12" id="KW-0460">Magnesium</keyword>
<dbReference type="GO" id="GO:0005524">
    <property type="term" value="F:ATP binding"/>
    <property type="evidence" value="ECO:0007669"/>
    <property type="project" value="UniProtKB-KW"/>
</dbReference>